<dbReference type="AlphaFoldDB" id="A0A450XGR2"/>
<evidence type="ECO:0000313" key="2">
    <source>
        <dbReference type="EMBL" id="VFK28439.1"/>
    </source>
</evidence>
<evidence type="ECO:0008006" key="4">
    <source>
        <dbReference type="Google" id="ProtNLM"/>
    </source>
</evidence>
<dbReference type="EMBL" id="CAADFO010000004">
    <property type="protein sequence ID" value="VFK23312.1"/>
    <property type="molecule type" value="Genomic_DNA"/>
</dbReference>
<dbReference type="EMBL" id="CAADGH010000002">
    <property type="protein sequence ID" value="VFK74253.1"/>
    <property type="molecule type" value="Genomic_DNA"/>
</dbReference>
<protein>
    <recommendedName>
        <fullName evidence="4">Transposase</fullName>
    </recommendedName>
</protein>
<proteinExistence type="predicted"/>
<evidence type="ECO:0000313" key="1">
    <source>
        <dbReference type="EMBL" id="VFK23312.1"/>
    </source>
</evidence>
<dbReference type="EMBL" id="CAADFQ010000006">
    <property type="protein sequence ID" value="VFK28439.1"/>
    <property type="molecule type" value="Genomic_DNA"/>
</dbReference>
<accession>A0A450XGR2</accession>
<name>A0A450XGR2_9GAMM</name>
<reference evidence="2" key="1">
    <citation type="submission" date="2019-02" db="EMBL/GenBank/DDBJ databases">
        <authorList>
            <person name="Gruber-Vodicka R. H."/>
            <person name="Seah K. B. B."/>
        </authorList>
    </citation>
    <scope>NUCLEOTIDE SEQUENCE</scope>
    <source>
        <strain evidence="1">BECK_BZ197</strain>
        <strain evidence="3">BECK_BZ198</strain>
        <strain evidence="2">BECK_BZ199</strain>
    </source>
</reference>
<gene>
    <name evidence="1" type="ORF">BECKMB1821G_GA0114241_100458</name>
    <name evidence="3" type="ORF">BECKMB1821H_GA0114242_100274</name>
    <name evidence="2" type="ORF">BECKMB1821I_GA0114274_100656</name>
</gene>
<organism evidence="2">
    <name type="scientific">Candidatus Kentrum sp. MB</name>
    <dbReference type="NCBI Taxonomy" id="2138164"/>
    <lineage>
        <taxon>Bacteria</taxon>
        <taxon>Pseudomonadati</taxon>
        <taxon>Pseudomonadota</taxon>
        <taxon>Gammaproteobacteria</taxon>
        <taxon>Candidatus Kentrum</taxon>
    </lineage>
</organism>
<sequence>MREGLREEWKEEGRREVVRVALAEGMEIGMVAKISGLSEGEVGTL</sequence>
<evidence type="ECO:0000313" key="3">
    <source>
        <dbReference type="EMBL" id="VFK74253.1"/>
    </source>
</evidence>